<dbReference type="PANTHER" id="PTHR43420">
    <property type="entry name" value="ACETYLTRANSFERASE"/>
    <property type="match status" value="1"/>
</dbReference>
<dbReference type="SUPFAM" id="SSF55729">
    <property type="entry name" value="Acyl-CoA N-acyltransferases (Nat)"/>
    <property type="match status" value="2"/>
</dbReference>
<evidence type="ECO:0000313" key="4">
    <source>
        <dbReference type="EMBL" id="RFS24563.1"/>
    </source>
</evidence>
<dbReference type="OrthoDB" id="4228396at2"/>
<keyword evidence="5" id="KW-1185">Reference proteome</keyword>
<feature type="domain" description="N-acetyltransferase" evidence="3">
    <location>
        <begin position="158"/>
        <end position="283"/>
    </location>
</feature>
<dbReference type="Proteomes" id="UP000260644">
    <property type="component" value="Unassembled WGS sequence"/>
</dbReference>
<proteinExistence type="predicted"/>
<dbReference type="EMBL" id="QPMM01000002">
    <property type="protein sequence ID" value="RFS24563.1"/>
    <property type="molecule type" value="Genomic_DNA"/>
</dbReference>
<organism evidence="4 5">
    <name type="scientific">Chitinophaga silvatica</name>
    <dbReference type="NCBI Taxonomy" id="2282649"/>
    <lineage>
        <taxon>Bacteria</taxon>
        <taxon>Pseudomonadati</taxon>
        <taxon>Bacteroidota</taxon>
        <taxon>Chitinophagia</taxon>
        <taxon>Chitinophagales</taxon>
        <taxon>Chitinophagaceae</taxon>
        <taxon>Chitinophaga</taxon>
    </lineage>
</organism>
<comment type="caution">
    <text evidence="4">The sequence shown here is derived from an EMBL/GenBank/DDBJ whole genome shotgun (WGS) entry which is preliminary data.</text>
</comment>
<dbReference type="Pfam" id="PF00583">
    <property type="entry name" value="Acetyltransf_1"/>
    <property type="match status" value="2"/>
</dbReference>
<sequence>MAECPNIKTLQGVSINYLCDIFNTAFSDYVVPLHLTPSILQQKIEAENLQLPHSIGAFFNNELGGFILHAPDNDKHPKILYNGGTGVIASHRGQRLVQQMYNKFIPVYQERGIQQLLLEVISTNLPAIKSYSSTGFRKLRLFQCFKGDIKLSKKVPDINIIKNKNPDWAALSKFSDMTPSWSNTIVSMIREAAYIITWEAKIDDKTVGYLTVHRDTRRIRSIGVAKEYRRQGIGNALLKCAVEQLSGPFSIINIDDEQKGIITFLEQAGLTQYISQYEMGMDI</sequence>
<dbReference type="AlphaFoldDB" id="A0A3E1YDK4"/>
<reference evidence="4 5" key="1">
    <citation type="submission" date="2018-07" db="EMBL/GenBank/DDBJ databases">
        <title>Chitinophaga K2CV101002-2 sp. nov., isolated from a monsoon evergreen broad-leaved forest soil.</title>
        <authorList>
            <person name="Lv Y."/>
        </authorList>
    </citation>
    <scope>NUCLEOTIDE SEQUENCE [LARGE SCALE GENOMIC DNA]</scope>
    <source>
        <strain evidence="4 5">GDMCC 1.1288</strain>
    </source>
</reference>
<evidence type="ECO:0000256" key="2">
    <source>
        <dbReference type="ARBA" id="ARBA00023315"/>
    </source>
</evidence>
<keyword evidence="2" id="KW-0012">Acyltransferase</keyword>
<dbReference type="InterPro" id="IPR016181">
    <property type="entry name" value="Acyl_CoA_acyltransferase"/>
</dbReference>
<feature type="domain" description="N-acetyltransferase" evidence="3">
    <location>
        <begin position="5"/>
        <end position="156"/>
    </location>
</feature>
<dbReference type="InterPro" id="IPR050680">
    <property type="entry name" value="YpeA/RimI_acetyltransf"/>
</dbReference>
<dbReference type="Gene3D" id="3.40.630.30">
    <property type="match status" value="2"/>
</dbReference>
<name>A0A3E1YDK4_9BACT</name>
<dbReference type="CDD" id="cd04301">
    <property type="entry name" value="NAT_SF"/>
    <property type="match status" value="1"/>
</dbReference>
<evidence type="ECO:0000313" key="5">
    <source>
        <dbReference type="Proteomes" id="UP000260644"/>
    </source>
</evidence>
<dbReference type="PROSITE" id="PS51186">
    <property type="entry name" value="GNAT"/>
    <property type="match status" value="2"/>
</dbReference>
<dbReference type="GO" id="GO:0016747">
    <property type="term" value="F:acyltransferase activity, transferring groups other than amino-acyl groups"/>
    <property type="evidence" value="ECO:0007669"/>
    <property type="project" value="InterPro"/>
</dbReference>
<dbReference type="RefSeq" id="WP_116974371.1">
    <property type="nucleotide sequence ID" value="NZ_QPMM01000002.1"/>
</dbReference>
<accession>A0A3E1YDK4</accession>
<dbReference type="PANTHER" id="PTHR43420:SF44">
    <property type="entry name" value="ACETYLTRANSFERASE YPEA"/>
    <property type="match status" value="1"/>
</dbReference>
<gene>
    <name evidence="4" type="ORF">DVR12_04990</name>
</gene>
<evidence type="ECO:0000259" key="3">
    <source>
        <dbReference type="PROSITE" id="PS51186"/>
    </source>
</evidence>
<protein>
    <submittedName>
        <fullName evidence="4">GNAT family N-acetyltransferase</fullName>
    </submittedName>
</protein>
<evidence type="ECO:0000256" key="1">
    <source>
        <dbReference type="ARBA" id="ARBA00022679"/>
    </source>
</evidence>
<keyword evidence="1 4" id="KW-0808">Transferase</keyword>
<dbReference type="InterPro" id="IPR000182">
    <property type="entry name" value="GNAT_dom"/>
</dbReference>